<comment type="similarity">
    <text evidence="3">Belongs to the complex I NDUFA7 subunit family.</text>
</comment>
<dbReference type="PANTHER" id="PTHR12485:SF1">
    <property type="entry name" value="NADH DEHYDROGENASE [UBIQUINONE] 1 ALPHA SUBCOMPLEX SUBUNIT 7"/>
    <property type="match status" value="1"/>
</dbReference>
<evidence type="ECO:0000256" key="14">
    <source>
        <dbReference type="ARBA" id="ARBA00033401"/>
    </source>
</evidence>
<evidence type="ECO:0000256" key="5">
    <source>
        <dbReference type="ARBA" id="ARBA00016383"/>
    </source>
</evidence>
<evidence type="ECO:0000256" key="2">
    <source>
        <dbReference type="ARBA" id="ARBA00004443"/>
    </source>
</evidence>
<evidence type="ECO:0000256" key="12">
    <source>
        <dbReference type="ARBA" id="ARBA00023136"/>
    </source>
</evidence>
<gene>
    <name evidence="17" type="primary">CSON012107</name>
    <name evidence="16" type="synonym">CSON012286</name>
</gene>
<keyword evidence="9" id="KW-0249">Electron transport</keyword>
<evidence type="ECO:0000256" key="3">
    <source>
        <dbReference type="ARBA" id="ARBA00005482"/>
    </source>
</evidence>
<reference evidence="16" key="1">
    <citation type="submission" date="2018-04" db="EMBL/GenBank/DDBJ databases">
        <authorList>
            <person name="Go L.Y."/>
            <person name="Mitchell J.A."/>
        </authorList>
    </citation>
    <scope>NUCLEOTIDE SEQUENCE</scope>
    <source>
        <tissue evidence="16">Whole organism</tissue>
    </source>
</reference>
<reference evidence="17" key="2">
    <citation type="submission" date="2018-07" db="EMBL/GenBank/DDBJ databases">
        <authorList>
            <person name="Quirk P.G."/>
            <person name="Krulwich T.A."/>
        </authorList>
    </citation>
    <scope>NUCLEOTIDE SEQUENCE</scope>
</reference>
<keyword evidence="8" id="KW-0999">Mitochondrion inner membrane</keyword>
<dbReference type="AlphaFoldDB" id="A0A336N0M8"/>
<evidence type="ECO:0000256" key="1">
    <source>
        <dbReference type="ARBA" id="ARBA00003195"/>
    </source>
</evidence>
<dbReference type="EMBL" id="UFQT01005558">
    <property type="protein sequence ID" value="SSX36026.1"/>
    <property type="molecule type" value="Genomic_DNA"/>
</dbReference>
<name>A0A336N0M8_CULSO</name>
<keyword evidence="11" id="KW-0496">Mitochondrion</keyword>
<organism evidence="17">
    <name type="scientific">Culicoides sonorensis</name>
    <name type="common">Biting midge</name>
    <dbReference type="NCBI Taxonomy" id="179676"/>
    <lineage>
        <taxon>Eukaryota</taxon>
        <taxon>Metazoa</taxon>
        <taxon>Ecdysozoa</taxon>
        <taxon>Arthropoda</taxon>
        <taxon>Hexapoda</taxon>
        <taxon>Insecta</taxon>
        <taxon>Pterygota</taxon>
        <taxon>Neoptera</taxon>
        <taxon>Endopterygota</taxon>
        <taxon>Diptera</taxon>
        <taxon>Nematocera</taxon>
        <taxon>Chironomoidea</taxon>
        <taxon>Ceratopogonidae</taxon>
        <taxon>Ceratopogoninae</taxon>
        <taxon>Culicoides</taxon>
        <taxon>Monoculicoides</taxon>
    </lineage>
</organism>
<comment type="subunit">
    <text evidence="4">Complex I is composed of 45 different subunits.</text>
</comment>
<evidence type="ECO:0000256" key="9">
    <source>
        <dbReference type="ARBA" id="ARBA00022982"/>
    </source>
</evidence>
<feature type="region of interest" description="Disordered" evidence="15">
    <location>
        <begin position="80"/>
        <end position="106"/>
    </location>
</feature>
<evidence type="ECO:0000256" key="11">
    <source>
        <dbReference type="ARBA" id="ARBA00023128"/>
    </source>
</evidence>
<evidence type="ECO:0000256" key="10">
    <source>
        <dbReference type="ARBA" id="ARBA00022990"/>
    </source>
</evidence>
<evidence type="ECO:0000256" key="13">
    <source>
        <dbReference type="ARBA" id="ARBA00030360"/>
    </source>
</evidence>
<evidence type="ECO:0000256" key="7">
    <source>
        <dbReference type="ARBA" id="ARBA00022660"/>
    </source>
</evidence>
<comment type="function">
    <text evidence="1">Accessory subunit of the mitochondrial membrane respiratory chain NADH dehydrogenase (Complex I), that is believed not to be involved in catalysis. Complex I functions in the transfer of electrons from NADH to the respiratory chain. The immediate electron acceptor for the enzyme is believed to be ubiquinone.</text>
</comment>
<keyword evidence="10" id="KW-0007">Acetylation</keyword>
<dbReference type="EMBL" id="UFQS01000056">
    <property type="protein sequence ID" value="SSW98748.1"/>
    <property type="molecule type" value="Genomic_DNA"/>
</dbReference>
<evidence type="ECO:0000256" key="8">
    <source>
        <dbReference type="ARBA" id="ARBA00022792"/>
    </source>
</evidence>
<accession>A0A336N0M8</accession>
<feature type="region of interest" description="Disordered" evidence="15">
    <location>
        <begin position="34"/>
        <end position="53"/>
    </location>
</feature>
<dbReference type="VEuPathDB" id="VectorBase:CSON012286"/>
<dbReference type="Pfam" id="PF07347">
    <property type="entry name" value="CI-B14_5a"/>
    <property type="match status" value="1"/>
</dbReference>
<protein>
    <recommendedName>
        <fullName evidence="5">NADH dehydrogenase [ubiquinone] 1 alpha subcomplex subunit 7</fullName>
    </recommendedName>
    <alternativeName>
        <fullName evidence="14">Complex I-B14.5a</fullName>
    </alternativeName>
    <alternativeName>
        <fullName evidence="13">NADH-ubiquinone oxidoreductase subunit B14.5a</fullName>
    </alternativeName>
</protein>
<dbReference type="InterPro" id="IPR009947">
    <property type="entry name" value="NDUA7"/>
</dbReference>
<dbReference type="EMBL" id="UFQT01000056">
    <property type="protein sequence ID" value="SSX19134.1"/>
    <property type="molecule type" value="Genomic_DNA"/>
</dbReference>
<keyword evidence="6" id="KW-0813">Transport</keyword>
<evidence type="ECO:0000256" key="15">
    <source>
        <dbReference type="SAM" id="MobiDB-lite"/>
    </source>
</evidence>
<sequence length="106" mass="11750">MSKVKPKDIAPLLQRVRDFLLGRTLVHNHRWAEHMADRTQPPPNLPDGPSHELSANYYYTRDARGNIVPPIDCTKAALAAGGKGDGAKMGNRLPTPGPAYPWDHHH</sequence>
<dbReference type="GO" id="GO:0005743">
    <property type="term" value="C:mitochondrial inner membrane"/>
    <property type="evidence" value="ECO:0007669"/>
    <property type="project" value="UniProtKB-SubCell"/>
</dbReference>
<proteinExistence type="inferred from homology"/>
<dbReference type="VEuPathDB" id="VectorBase:CSON012107"/>
<comment type="subcellular location">
    <subcellularLocation>
        <location evidence="2">Mitochondrion inner membrane</location>
        <topology evidence="2">Peripheral membrane protein</topology>
        <orientation evidence="2">Matrix side</orientation>
    </subcellularLocation>
</comment>
<dbReference type="PANTHER" id="PTHR12485">
    <property type="entry name" value="NADH-UBIQUINONE OXIDOREDUCTASE SUBUNIT B"/>
    <property type="match status" value="1"/>
</dbReference>
<keyword evidence="7" id="KW-0679">Respiratory chain</keyword>
<evidence type="ECO:0000256" key="4">
    <source>
        <dbReference type="ARBA" id="ARBA00011533"/>
    </source>
</evidence>
<evidence type="ECO:0000313" key="17">
    <source>
        <dbReference type="EMBL" id="SSX36026.1"/>
    </source>
</evidence>
<keyword evidence="12" id="KW-0472">Membrane</keyword>
<evidence type="ECO:0000313" key="16">
    <source>
        <dbReference type="EMBL" id="SSW98748.1"/>
    </source>
</evidence>
<evidence type="ECO:0000256" key="6">
    <source>
        <dbReference type="ARBA" id="ARBA00022448"/>
    </source>
</evidence>
<dbReference type="GO" id="GO:0006120">
    <property type="term" value="P:mitochondrial electron transport, NADH to ubiquinone"/>
    <property type="evidence" value="ECO:0007669"/>
    <property type="project" value="TreeGrafter"/>
</dbReference>
<dbReference type="OMA" id="DGHCYYE"/>